<dbReference type="NCBIfam" id="TIGR00778">
    <property type="entry name" value="ahpD_dom"/>
    <property type="match status" value="1"/>
</dbReference>
<keyword evidence="3" id="KW-1185">Reference proteome</keyword>
<comment type="caution">
    <text evidence="2">The sequence shown here is derived from an EMBL/GenBank/DDBJ whole genome shotgun (WGS) entry which is preliminary data.</text>
</comment>
<evidence type="ECO:0000259" key="1">
    <source>
        <dbReference type="Pfam" id="PF02627"/>
    </source>
</evidence>
<dbReference type="EMBL" id="CAJVAP010000039">
    <property type="protein sequence ID" value="CAG7621294.1"/>
    <property type="molecule type" value="Genomic_DNA"/>
</dbReference>
<name>A0A916NQ69_9MICO</name>
<organism evidence="2 3">
    <name type="scientific">Leucobacter soli</name>
    <dbReference type="NCBI Taxonomy" id="2812850"/>
    <lineage>
        <taxon>Bacteria</taxon>
        <taxon>Bacillati</taxon>
        <taxon>Actinomycetota</taxon>
        <taxon>Actinomycetes</taxon>
        <taxon>Micrococcales</taxon>
        <taxon>Microbacteriaceae</taxon>
        <taxon>Leucobacter</taxon>
    </lineage>
</organism>
<dbReference type="PANTHER" id="PTHR35446">
    <property type="entry name" value="SI:CH211-175M2.5"/>
    <property type="match status" value="1"/>
</dbReference>
<sequence length="157" mass="17216">MDLFMDKAEPEAWNDAERLSATVRENALRHGLTVQETELIKVRASQLNGCVFCLDLHCRQARQAGVTQQKLDILPAWREARIYEDRETAVLAVAEAATQLPLGEDARADLVAARGVLGDEAFAAAEWVAATINLFNRISILSGHPVRPRDAGGGLLR</sequence>
<protein>
    <recommendedName>
        <fullName evidence="1">Carboxymuconolactone decarboxylase-like domain-containing protein</fullName>
    </recommendedName>
</protein>
<dbReference type="AlphaFoldDB" id="A0A916NQ69"/>
<evidence type="ECO:0000313" key="2">
    <source>
        <dbReference type="EMBL" id="CAG7621294.1"/>
    </source>
</evidence>
<dbReference type="PANTHER" id="PTHR35446:SF2">
    <property type="entry name" value="CARBOXYMUCONOLACTONE DECARBOXYLASE-LIKE DOMAIN-CONTAINING PROTEIN"/>
    <property type="match status" value="1"/>
</dbReference>
<dbReference type="Proteomes" id="UP000693892">
    <property type="component" value="Unassembled WGS sequence"/>
</dbReference>
<dbReference type="InterPro" id="IPR004675">
    <property type="entry name" value="AhpD_core"/>
</dbReference>
<gene>
    <name evidence="2" type="ORF">LEUCIP111803_02422</name>
</gene>
<feature type="domain" description="Carboxymuconolactone decarboxylase-like" evidence="1">
    <location>
        <begin position="18"/>
        <end position="96"/>
    </location>
</feature>
<dbReference type="Pfam" id="PF02627">
    <property type="entry name" value="CMD"/>
    <property type="match status" value="1"/>
</dbReference>
<accession>A0A916NQ69</accession>
<dbReference type="RefSeq" id="WP_218116346.1">
    <property type="nucleotide sequence ID" value="NZ_CAJVAP010000039.1"/>
</dbReference>
<dbReference type="GO" id="GO:0051920">
    <property type="term" value="F:peroxiredoxin activity"/>
    <property type="evidence" value="ECO:0007669"/>
    <property type="project" value="InterPro"/>
</dbReference>
<evidence type="ECO:0000313" key="3">
    <source>
        <dbReference type="Proteomes" id="UP000693892"/>
    </source>
</evidence>
<proteinExistence type="predicted"/>
<reference evidence="2" key="1">
    <citation type="submission" date="2021-06" db="EMBL/GenBank/DDBJ databases">
        <authorList>
            <person name="Criscuolo A."/>
        </authorList>
    </citation>
    <scope>NUCLEOTIDE SEQUENCE</scope>
    <source>
        <strain evidence="2">CIP111803</strain>
    </source>
</reference>
<dbReference type="InterPro" id="IPR003779">
    <property type="entry name" value="CMD-like"/>
</dbReference>